<comment type="caution">
    <text evidence="1">The sequence shown here is derived from an EMBL/GenBank/DDBJ whole genome shotgun (WGS) entry which is preliminary data.</text>
</comment>
<evidence type="ECO:0000313" key="2">
    <source>
        <dbReference type="Proteomes" id="UP000438429"/>
    </source>
</evidence>
<dbReference type="InterPro" id="IPR027854">
    <property type="entry name" value="STMP1"/>
</dbReference>
<proteinExistence type="predicted"/>
<dbReference type="Pfam" id="PF15054">
    <property type="entry name" value="DUF4535"/>
    <property type="match status" value="1"/>
</dbReference>
<dbReference type="Proteomes" id="UP000438429">
    <property type="component" value="Unassembled WGS sequence"/>
</dbReference>
<protein>
    <submittedName>
        <fullName evidence="1">Uncharacterized protein</fullName>
    </submittedName>
</protein>
<gene>
    <name evidence="1" type="ORF">F2P81_007633</name>
</gene>
<reference evidence="1 2" key="1">
    <citation type="submission" date="2019-06" db="EMBL/GenBank/DDBJ databases">
        <title>Draft genomes of female and male turbot (Scophthalmus maximus).</title>
        <authorList>
            <person name="Xu H."/>
            <person name="Xu X.-W."/>
            <person name="Shao C."/>
            <person name="Chen S."/>
        </authorList>
    </citation>
    <scope>NUCLEOTIDE SEQUENCE [LARGE SCALE GENOMIC DNA]</scope>
    <source>
        <strain evidence="1">Ysfricsl-2016a</strain>
        <tissue evidence="1">Blood</tissue>
    </source>
</reference>
<accession>A0A6A4T4Y8</accession>
<sequence length="142" mass="15774">MRRVQTPMQAKCCCCFEEKVAAVVLEELFTERPARYCASQTVHRCDPLKQLKDLTQLKSQLEEIQRRVENEVSVGIPQGGSLLGSPFLKGFLAGYVVAKLRSSAVLGVLLGTITGMFVAQNYQVPNIEKTVKEYLNNARKGP</sequence>
<evidence type="ECO:0000313" key="1">
    <source>
        <dbReference type="EMBL" id="KAF0039398.1"/>
    </source>
</evidence>
<dbReference type="AlphaFoldDB" id="A0A6A4T4Y8"/>
<organism evidence="1 2">
    <name type="scientific">Scophthalmus maximus</name>
    <name type="common">Turbot</name>
    <name type="synonym">Psetta maxima</name>
    <dbReference type="NCBI Taxonomy" id="52904"/>
    <lineage>
        <taxon>Eukaryota</taxon>
        <taxon>Metazoa</taxon>
        <taxon>Chordata</taxon>
        <taxon>Craniata</taxon>
        <taxon>Vertebrata</taxon>
        <taxon>Euteleostomi</taxon>
        <taxon>Actinopterygii</taxon>
        <taxon>Neopterygii</taxon>
        <taxon>Teleostei</taxon>
        <taxon>Neoteleostei</taxon>
        <taxon>Acanthomorphata</taxon>
        <taxon>Carangaria</taxon>
        <taxon>Pleuronectiformes</taxon>
        <taxon>Pleuronectoidei</taxon>
        <taxon>Scophthalmidae</taxon>
        <taxon>Scophthalmus</taxon>
    </lineage>
</organism>
<name>A0A6A4T4Y8_SCOMX</name>
<dbReference type="EMBL" id="VEVO01000007">
    <property type="protein sequence ID" value="KAF0039398.1"/>
    <property type="molecule type" value="Genomic_DNA"/>
</dbReference>